<evidence type="ECO:0000256" key="5">
    <source>
        <dbReference type="ARBA" id="ARBA00022692"/>
    </source>
</evidence>
<sequence>MPQLDPMPWFFILMASWTIFLLLAPAKLTKLQHLNDPTPKPHKSSTNSWTWPWP</sequence>
<keyword evidence="8 12" id="KW-0406">Ion transport</keyword>
<dbReference type="PANTHER" id="PTHR39937">
    <property type="entry name" value="ATP SYNTHASE PROTEIN 8"/>
    <property type="match status" value="1"/>
</dbReference>
<evidence type="ECO:0000256" key="1">
    <source>
        <dbReference type="ARBA" id="ARBA00004304"/>
    </source>
</evidence>
<dbReference type="InterPro" id="IPR001421">
    <property type="entry name" value="ATP8_metazoa"/>
</dbReference>
<evidence type="ECO:0000256" key="7">
    <source>
        <dbReference type="ARBA" id="ARBA00022989"/>
    </source>
</evidence>
<geneLocation type="mitochondrion" evidence="15"/>
<evidence type="ECO:0000256" key="9">
    <source>
        <dbReference type="ARBA" id="ARBA00023128"/>
    </source>
</evidence>
<comment type="subcellular location">
    <subcellularLocation>
        <location evidence="1 12">Mitochondrion membrane</location>
        <topology evidence="1 12">Single-pass membrane protein</topology>
    </subcellularLocation>
</comment>
<keyword evidence="11" id="KW-0066">ATP synthesis</keyword>
<evidence type="ECO:0000256" key="6">
    <source>
        <dbReference type="ARBA" id="ARBA00022781"/>
    </source>
</evidence>
<name>S4V029_9NEOB</name>
<evidence type="ECO:0000256" key="11">
    <source>
        <dbReference type="ARBA" id="ARBA00023310"/>
    </source>
</evidence>
<dbReference type="Pfam" id="PF00895">
    <property type="entry name" value="ATP-synt_8"/>
    <property type="match status" value="1"/>
</dbReference>
<organism evidence="15">
    <name type="scientific">Nyctimystes kubori</name>
    <name type="common">sandy big-eyed treefrog</name>
    <dbReference type="NCBI Taxonomy" id="248820"/>
    <lineage>
        <taxon>Eukaryota</taxon>
        <taxon>Metazoa</taxon>
        <taxon>Chordata</taxon>
        <taxon>Craniata</taxon>
        <taxon>Vertebrata</taxon>
        <taxon>Euteleostomi</taxon>
        <taxon>Amphibia</taxon>
        <taxon>Batrachia</taxon>
        <taxon>Anura</taxon>
        <taxon>Neobatrachia</taxon>
        <taxon>Hyloidea</taxon>
        <taxon>Hylidae</taxon>
        <taxon>Pelodryadinae</taxon>
        <taxon>Nyctimystes</taxon>
    </lineage>
</organism>
<feature type="transmembrane region" description="Helical" evidence="14">
    <location>
        <begin position="6"/>
        <end position="24"/>
    </location>
</feature>
<dbReference type="GO" id="GO:0015986">
    <property type="term" value="P:proton motive force-driven ATP synthesis"/>
    <property type="evidence" value="ECO:0007669"/>
    <property type="project" value="InterPro"/>
</dbReference>
<keyword evidence="7 14" id="KW-1133">Transmembrane helix</keyword>
<feature type="compositionally biased region" description="Polar residues" evidence="13">
    <location>
        <begin position="44"/>
        <end position="54"/>
    </location>
</feature>
<evidence type="ECO:0000256" key="2">
    <source>
        <dbReference type="ARBA" id="ARBA00008892"/>
    </source>
</evidence>
<keyword evidence="4 12" id="KW-0138">CF(0)</keyword>
<evidence type="ECO:0000256" key="10">
    <source>
        <dbReference type="ARBA" id="ARBA00023136"/>
    </source>
</evidence>
<gene>
    <name evidence="15" type="primary">ATP8</name>
</gene>
<accession>S4V029</accession>
<keyword evidence="5 12" id="KW-0812">Transmembrane</keyword>
<evidence type="ECO:0000256" key="4">
    <source>
        <dbReference type="ARBA" id="ARBA00022547"/>
    </source>
</evidence>
<keyword evidence="6 12" id="KW-0375">Hydrogen ion transport</keyword>
<dbReference type="GO" id="GO:0031966">
    <property type="term" value="C:mitochondrial membrane"/>
    <property type="evidence" value="ECO:0007669"/>
    <property type="project" value="UniProtKB-SubCell"/>
</dbReference>
<dbReference type="EMBL" id="JX564879">
    <property type="protein sequence ID" value="AGN71358.1"/>
    <property type="molecule type" value="Genomic_DNA"/>
</dbReference>
<dbReference type="GO" id="GO:0045259">
    <property type="term" value="C:proton-transporting ATP synthase complex"/>
    <property type="evidence" value="ECO:0007669"/>
    <property type="project" value="UniProtKB-KW"/>
</dbReference>
<dbReference type="GO" id="GO:0015078">
    <property type="term" value="F:proton transmembrane transporter activity"/>
    <property type="evidence" value="ECO:0007669"/>
    <property type="project" value="InterPro"/>
</dbReference>
<comment type="similarity">
    <text evidence="2 12">Belongs to the ATPase protein 8 family.</text>
</comment>
<feature type="region of interest" description="Disordered" evidence="13">
    <location>
        <begin position="33"/>
        <end position="54"/>
    </location>
</feature>
<evidence type="ECO:0000256" key="14">
    <source>
        <dbReference type="SAM" id="Phobius"/>
    </source>
</evidence>
<dbReference type="AlphaFoldDB" id="S4V029"/>
<evidence type="ECO:0000256" key="3">
    <source>
        <dbReference type="ARBA" id="ARBA00022448"/>
    </source>
</evidence>
<evidence type="ECO:0000313" key="15">
    <source>
        <dbReference type="EMBL" id="AGN71358.1"/>
    </source>
</evidence>
<protein>
    <recommendedName>
        <fullName evidence="12">ATP synthase complex subunit 8</fullName>
    </recommendedName>
</protein>
<proteinExistence type="inferred from homology"/>
<dbReference type="InterPro" id="IPR050635">
    <property type="entry name" value="ATPase_protein_8"/>
</dbReference>
<evidence type="ECO:0000256" key="12">
    <source>
        <dbReference type="RuleBase" id="RU003661"/>
    </source>
</evidence>
<evidence type="ECO:0000256" key="8">
    <source>
        <dbReference type="ARBA" id="ARBA00023065"/>
    </source>
</evidence>
<evidence type="ECO:0000256" key="13">
    <source>
        <dbReference type="SAM" id="MobiDB-lite"/>
    </source>
</evidence>
<keyword evidence="3 12" id="KW-0813">Transport</keyword>
<dbReference type="PANTHER" id="PTHR39937:SF1">
    <property type="entry name" value="ATP SYNTHASE PROTEIN 8"/>
    <property type="match status" value="1"/>
</dbReference>
<reference evidence="15" key="1">
    <citation type="journal article" date="2013" name="Mol. Biol. Evol.">
        <title>Efficient Sequencing of Anuran mtDNAs and a Mitogenomic Exploration of the Phylogeny and Evolution of Frogs.</title>
        <authorList>
            <person name="Zhang P."/>
            <person name="Liang D."/>
            <person name="Mao R.L."/>
            <person name="Hillis D.M."/>
            <person name="Wake D.B."/>
            <person name="Cannatella D.C."/>
        </authorList>
    </citation>
    <scope>NUCLEOTIDE SEQUENCE</scope>
</reference>
<keyword evidence="9 12" id="KW-0496">Mitochondrion</keyword>
<keyword evidence="10 14" id="KW-0472">Membrane</keyword>